<dbReference type="OMA" id="NATCWSS"/>
<comment type="caution">
    <text evidence="3">The sequence shown here is derived from an EMBL/GenBank/DDBJ whole genome shotgun (WGS) entry which is preliminary data.</text>
</comment>
<feature type="region of interest" description="Disordered" evidence="1">
    <location>
        <begin position="470"/>
        <end position="539"/>
    </location>
</feature>
<keyword evidence="4" id="KW-1185">Reference proteome</keyword>
<feature type="compositionally biased region" description="Low complexity" evidence="1">
    <location>
        <begin position="475"/>
        <end position="519"/>
    </location>
</feature>
<name>S8BAG8_DACHA</name>
<dbReference type="STRING" id="1284197.S8BAG8"/>
<organism evidence="3 4">
    <name type="scientific">Dactylellina haptotyla (strain CBS 200.50)</name>
    <name type="common">Nematode-trapping fungus</name>
    <name type="synonym">Monacrosporium haptotylum</name>
    <dbReference type="NCBI Taxonomy" id="1284197"/>
    <lineage>
        <taxon>Eukaryota</taxon>
        <taxon>Fungi</taxon>
        <taxon>Dikarya</taxon>
        <taxon>Ascomycota</taxon>
        <taxon>Pezizomycotina</taxon>
        <taxon>Orbiliomycetes</taxon>
        <taxon>Orbiliales</taxon>
        <taxon>Orbiliaceae</taxon>
        <taxon>Dactylellina</taxon>
    </lineage>
</organism>
<dbReference type="OrthoDB" id="10006285at2759"/>
<dbReference type="InterPro" id="IPR015943">
    <property type="entry name" value="WD40/YVTN_repeat-like_dom_sf"/>
</dbReference>
<reference evidence="4" key="2">
    <citation type="submission" date="2013-04" db="EMBL/GenBank/DDBJ databases">
        <title>Genomic mechanisms accounting for the adaptation to parasitism in nematode-trapping fungi.</title>
        <authorList>
            <person name="Ahren D.G."/>
        </authorList>
    </citation>
    <scope>NUCLEOTIDE SEQUENCE [LARGE SCALE GENOMIC DNA]</scope>
    <source>
        <strain evidence="4">CBS 200.50</strain>
    </source>
</reference>
<dbReference type="Proteomes" id="UP000015100">
    <property type="component" value="Unassembled WGS sequence"/>
</dbReference>
<dbReference type="eggNOG" id="ENOG502S2T1">
    <property type="taxonomic scope" value="Eukaryota"/>
</dbReference>
<protein>
    <recommendedName>
        <fullName evidence="5">SMP-30/Gluconolactonase/LRE-like region domain-containing protein</fullName>
    </recommendedName>
</protein>
<evidence type="ECO:0008006" key="5">
    <source>
        <dbReference type="Google" id="ProtNLM"/>
    </source>
</evidence>
<evidence type="ECO:0000313" key="4">
    <source>
        <dbReference type="Proteomes" id="UP000015100"/>
    </source>
</evidence>
<proteinExistence type="predicted"/>
<accession>S8BAG8</accession>
<feature type="chain" id="PRO_5004548292" description="SMP-30/Gluconolactonase/LRE-like region domain-containing protein" evidence="2">
    <location>
        <begin position="23"/>
        <end position="539"/>
    </location>
</feature>
<keyword evidence="2" id="KW-0732">Signal</keyword>
<dbReference type="SUPFAM" id="SSF63825">
    <property type="entry name" value="YWTD domain"/>
    <property type="match status" value="1"/>
</dbReference>
<dbReference type="Gene3D" id="2.130.10.10">
    <property type="entry name" value="YVTN repeat-like/Quinoprotein amine dehydrogenase"/>
    <property type="match status" value="1"/>
</dbReference>
<gene>
    <name evidence="3" type="ORF">H072_10394</name>
</gene>
<evidence type="ECO:0000256" key="1">
    <source>
        <dbReference type="SAM" id="MobiDB-lite"/>
    </source>
</evidence>
<evidence type="ECO:0000313" key="3">
    <source>
        <dbReference type="EMBL" id="EPS36128.1"/>
    </source>
</evidence>
<sequence>MYSKLINIGVVALPLFALSVEGATFKVPFGQNKTALAAPSFRVAGVNLKAKIQVANAIYFQTNALDADNEVVACKIKSDGSISSHKKFKTGGKGGQAKKLDRVAADTSTADDGFGAPSTAATDALFSQHSLIVVDEYLFTVNAGSNSVTMFRIDRSDPCKLTQVGKVVTSHGDLPVSLAYSKKLKTLCVANSGDRSGVACYNVDGGKGLSCMDKEPLQRTGTTEKGANGAGTISDIFFTMDDKSLVVVTKGNKAANQTSTVDVYPTSSKSKTKVTTNGVRSEIKGAPTLYGTIQVNDRWFYATDGTFGLAKLQFDPSSRKVTLVDSDTEAIDFQSSTGWIAKSERTGSVYVSDLQMNRIVEFNVKDANRTADQSFLSGQPGNLDVAVGGDFLYTLSPSNPDLASNTSMIQIMYLREKGNMTDLGSYVFDADDHITSQAHGMGVYGGKTSGSIMDVVKQYLPQINSVVSEPPAVQSTSSSSSTSSTSSASSASSASPASSTSTEPAADSTPASEPTTSASVADASPSNDSADGYKKRYRL</sequence>
<dbReference type="EMBL" id="AQGS01000984">
    <property type="protein sequence ID" value="EPS36128.1"/>
    <property type="molecule type" value="Genomic_DNA"/>
</dbReference>
<feature type="signal peptide" evidence="2">
    <location>
        <begin position="1"/>
        <end position="22"/>
    </location>
</feature>
<reference evidence="3 4" key="1">
    <citation type="journal article" date="2013" name="PLoS Genet.">
        <title>Genomic mechanisms accounting for the adaptation to parasitism in nematode-trapping fungi.</title>
        <authorList>
            <person name="Meerupati T."/>
            <person name="Andersson K.M."/>
            <person name="Friman E."/>
            <person name="Kumar D."/>
            <person name="Tunlid A."/>
            <person name="Ahren D."/>
        </authorList>
    </citation>
    <scope>NUCLEOTIDE SEQUENCE [LARGE SCALE GENOMIC DNA]</scope>
    <source>
        <strain evidence="3 4">CBS 200.50</strain>
    </source>
</reference>
<dbReference type="AlphaFoldDB" id="S8BAG8"/>
<dbReference type="HOGENOM" id="CLU_505277_0_0_1"/>
<evidence type="ECO:0000256" key="2">
    <source>
        <dbReference type="SAM" id="SignalP"/>
    </source>
</evidence>